<name>A0A2K8SHT7_9NOSO</name>
<evidence type="ECO:0000313" key="1">
    <source>
        <dbReference type="EMBL" id="AUB34900.1"/>
    </source>
</evidence>
<evidence type="ECO:0000313" key="2">
    <source>
        <dbReference type="Proteomes" id="UP000232003"/>
    </source>
</evidence>
<accession>A0A2K8SHT7</accession>
<dbReference type="EMBL" id="CP024785">
    <property type="protein sequence ID" value="AUB34900.1"/>
    <property type="molecule type" value="Genomic_DNA"/>
</dbReference>
<reference evidence="1 2" key="1">
    <citation type="submission" date="2017-11" db="EMBL/GenBank/DDBJ databases">
        <title>Complete genome of a free-living desiccation-tolerant cyanobacterium and its photosynthetic adaptation to extreme terrestrial habitat.</title>
        <authorList>
            <person name="Shang J."/>
        </authorList>
    </citation>
    <scope>NUCLEOTIDE SEQUENCE [LARGE SCALE GENOMIC DNA]</scope>
    <source>
        <strain evidence="1 2">CCNUN1</strain>
    </source>
</reference>
<sequence>MAKSNFKVRQNQALNGTKLCGFAESVVQPDFSRYLLD</sequence>
<protein>
    <submittedName>
        <fullName evidence="1">Uncharacterized protein</fullName>
    </submittedName>
</protein>
<organism evidence="1 2">
    <name type="scientific">Nostoc flagelliforme CCNUN1</name>
    <dbReference type="NCBI Taxonomy" id="2038116"/>
    <lineage>
        <taxon>Bacteria</taxon>
        <taxon>Bacillati</taxon>
        <taxon>Cyanobacteriota</taxon>
        <taxon>Cyanophyceae</taxon>
        <taxon>Nostocales</taxon>
        <taxon>Nostocaceae</taxon>
        <taxon>Nostoc</taxon>
    </lineage>
</organism>
<dbReference type="AlphaFoldDB" id="A0A2K8SHT7"/>
<dbReference type="KEGG" id="nfl:COO91_00742"/>
<dbReference type="Proteomes" id="UP000232003">
    <property type="component" value="Chromosome"/>
</dbReference>
<gene>
    <name evidence="1" type="ORF">COO91_00742</name>
</gene>
<keyword evidence="2" id="KW-1185">Reference proteome</keyword>
<proteinExistence type="predicted"/>